<accession>A0ABD2WIT6</accession>
<protein>
    <submittedName>
        <fullName evidence="1">Uncharacterized protein</fullName>
    </submittedName>
</protein>
<dbReference type="EMBL" id="JBJJXI010000104">
    <property type="protein sequence ID" value="KAL3392472.1"/>
    <property type="molecule type" value="Genomic_DNA"/>
</dbReference>
<sequence>MNRRRNEHYSNLEFQGITRLYLGRVLYTSSCAARADACIAIVRDSYSTYIFSARGSLSCSFSSILAECDCQNAGIISPFDT</sequence>
<keyword evidence="2" id="KW-1185">Reference proteome</keyword>
<dbReference type="AlphaFoldDB" id="A0ABD2WIT6"/>
<reference evidence="1 2" key="1">
    <citation type="journal article" date="2024" name="bioRxiv">
        <title>A reference genome for Trichogramma kaykai: A tiny desert-dwelling parasitoid wasp with competing sex-ratio distorters.</title>
        <authorList>
            <person name="Culotta J."/>
            <person name="Lindsey A.R."/>
        </authorList>
    </citation>
    <scope>NUCLEOTIDE SEQUENCE [LARGE SCALE GENOMIC DNA]</scope>
    <source>
        <strain evidence="1 2">KSX58</strain>
    </source>
</reference>
<evidence type="ECO:0000313" key="2">
    <source>
        <dbReference type="Proteomes" id="UP001627154"/>
    </source>
</evidence>
<name>A0ABD2WIT6_9HYME</name>
<evidence type="ECO:0000313" key="1">
    <source>
        <dbReference type="EMBL" id="KAL3392472.1"/>
    </source>
</evidence>
<comment type="caution">
    <text evidence="1">The sequence shown here is derived from an EMBL/GenBank/DDBJ whole genome shotgun (WGS) entry which is preliminary data.</text>
</comment>
<gene>
    <name evidence="1" type="ORF">TKK_012996</name>
</gene>
<dbReference type="Proteomes" id="UP001627154">
    <property type="component" value="Unassembled WGS sequence"/>
</dbReference>
<organism evidence="1 2">
    <name type="scientific">Trichogramma kaykai</name>
    <dbReference type="NCBI Taxonomy" id="54128"/>
    <lineage>
        <taxon>Eukaryota</taxon>
        <taxon>Metazoa</taxon>
        <taxon>Ecdysozoa</taxon>
        <taxon>Arthropoda</taxon>
        <taxon>Hexapoda</taxon>
        <taxon>Insecta</taxon>
        <taxon>Pterygota</taxon>
        <taxon>Neoptera</taxon>
        <taxon>Endopterygota</taxon>
        <taxon>Hymenoptera</taxon>
        <taxon>Apocrita</taxon>
        <taxon>Proctotrupomorpha</taxon>
        <taxon>Chalcidoidea</taxon>
        <taxon>Trichogrammatidae</taxon>
        <taxon>Trichogramma</taxon>
    </lineage>
</organism>
<proteinExistence type="predicted"/>